<proteinExistence type="predicted"/>
<dbReference type="InterPro" id="IPR040344">
    <property type="entry name" value="At3g17950-like"/>
</dbReference>
<sequence>MDREADIVPSSPTISSLSSSDLDTESTGSFFHDRSTSLGTLMGVSIPEISAARPARMPSRREHHAAEVEGGGGAARKQRAAAERRRGRHRRGGRGGRRWWMLCREEDMGPTSLGEFLQVERRLSNAGSPDNHFFYGGGAAEHEAVGGGALFENGRVLPPPQHHRSETGSLGRLPVLLTGICSGGEG</sequence>
<keyword evidence="3" id="KW-1185">Reference proteome</keyword>
<comment type="caution">
    <text evidence="2">The sequence shown here is derived from an EMBL/GenBank/DDBJ whole genome shotgun (WGS) entry which is preliminary data.</text>
</comment>
<evidence type="ECO:0000256" key="1">
    <source>
        <dbReference type="SAM" id="MobiDB-lite"/>
    </source>
</evidence>
<feature type="compositionally biased region" description="Basic residues" evidence="1">
    <location>
        <begin position="85"/>
        <end position="94"/>
    </location>
</feature>
<feature type="region of interest" description="Disordered" evidence="1">
    <location>
        <begin position="52"/>
        <end position="94"/>
    </location>
</feature>
<feature type="region of interest" description="Disordered" evidence="1">
    <location>
        <begin position="1"/>
        <end position="34"/>
    </location>
</feature>
<dbReference type="EMBL" id="NMUH01003953">
    <property type="protein sequence ID" value="MQM07793.1"/>
    <property type="molecule type" value="Genomic_DNA"/>
</dbReference>
<dbReference type="PANTHER" id="PTHR33544:SF15">
    <property type="entry name" value="OS06G0256800 PROTEIN"/>
    <property type="match status" value="1"/>
</dbReference>
<accession>A0A843W9G7</accession>
<gene>
    <name evidence="2" type="ORF">Taro_040637</name>
</gene>
<dbReference type="Proteomes" id="UP000652761">
    <property type="component" value="Unassembled WGS sequence"/>
</dbReference>
<evidence type="ECO:0000313" key="2">
    <source>
        <dbReference type="EMBL" id="MQM07793.1"/>
    </source>
</evidence>
<reference evidence="2" key="1">
    <citation type="submission" date="2017-07" db="EMBL/GenBank/DDBJ databases">
        <title>Taro Niue Genome Assembly and Annotation.</title>
        <authorList>
            <person name="Atibalentja N."/>
            <person name="Keating K."/>
            <person name="Fields C.J."/>
        </authorList>
    </citation>
    <scope>NUCLEOTIDE SEQUENCE</scope>
    <source>
        <strain evidence="2">Niue_2</strain>
        <tissue evidence="2">Leaf</tissue>
    </source>
</reference>
<dbReference type="AlphaFoldDB" id="A0A843W9G7"/>
<evidence type="ECO:0000313" key="3">
    <source>
        <dbReference type="Proteomes" id="UP000652761"/>
    </source>
</evidence>
<dbReference type="PANTHER" id="PTHR33544">
    <property type="entry name" value="DUF4005 DOMAIN-CONTAINING PROTEIN-RELATED"/>
    <property type="match status" value="1"/>
</dbReference>
<feature type="compositionally biased region" description="Low complexity" evidence="1">
    <location>
        <begin position="9"/>
        <end position="29"/>
    </location>
</feature>
<dbReference type="OrthoDB" id="1894399at2759"/>
<name>A0A843W9G7_COLES</name>
<protein>
    <submittedName>
        <fullName evidence="2">Uncharacterized protein</fullName>
    </submittedName>
</protein>
<organism evidence="2 3">
    <name type="scientific">Colocasia esculenta</name>
    <name type="common">Wild taro</name>
    <name type="synonym">Arum esculentum</name>
    <dbReference type="NCBI Taxonomy" id="4460"/>
    <lineage>
        <taxon>Eukaryota</taxon>
        <taxon>Viridiplantae</taxon>
        <taxon>Streptophyta</taxon>
        <taxon>Embryophyta</taxon>
        <taxon>Tracheophyta</taxon>
        <taxon>Spermatophyta</taxon>
        <taxon>Magnoliopsida</taxon>
        <taxon>Liliopsida</taxon>
        <taxon>Araceae</taxon>
        <taxon>Aroideae</taxon>
        <taxon>Colocasieae</taxon>
        <taxon>Colocasia</taxon>
    </lineage>
</organism>